<dbReference type="EMBL" id="CP073041">
    <property type="protein sequence ID" value="UXE62013.1"/>
    <property type="molecule type" value="Genomic_DNA"/>
</dbReference>
<proteinExistence type="predicted"/>
<dbReference type="KEGG" id="wna:KA717_24725"/>
<dbReference type="AlphaFoldDB" id="A0A977KY32"/>
<sequence length="228" mass="25312">MPTDNPKISAYVPQVIYDCFDEFRRDSGLSMSQSAAVIFAKFFGLEDIVKEITGETTTDNSALDRIKVLESQVSDLFGRLSKLENKPYSELPDSIVAQPEIPGINGGAENDILSELPVSLPIQTTDASNIYIDNLLGEPLGELPKISPIKGKILEKRLILSKTGKSIGESKLSTENKRATDDFSQWTMELDIDNIGWEYKGRKIGYVPASKLSTELQSKLLKWIQENP</sequence>
<name>A0A977KY32_9CYAN</name>
<dbReference type="EMBL" id="CP073041">
    <property type="protein sequence ID" value="UXE59127.1"/>
    <property type="molecule type" value="Genomic_DNA"/>
</dbReference>
<dbReference type="Proteomes" id="UP001065613">
    <property type="component" value="Chromosome"/>
</dbReference>
<protein>
    <submittedName>
        <fullName evidence="2">Uncharacterized protein</fullName>
    </submittedName>
</protein>
<evidence type="ECO:0000313" key="2">
    <source>
        <dbReference type="EMBL" id="UXE62013.1"/>
    </source>
</evidence>
<evidence type="ECO:0000313" key="1">
    <source>
        <dbReference type="EMBL" id="UXE59127.1"/>
    </source>
</evidence>
<dbReference type="KEGG" id="wna:KA717_03725"/>
<gene>
    <name evidence="2" type="ORF">KA717_03725</name>
    <name evidence="1" type="ORF">KA717_24725</name>
</gene>
<reference evidence="2" key="1">
    <citation type="submission" date="2021-04" db="EMBL/GenBank/DDBJ databases">
        <title>Genome sequence of Woronichinia naegeliana from Washington state freshwater lake bloom.</title>
        <authorList>
            <person name="Dreher T.W."/>
        </authorList>
    </citation>
    <scope>NUCLEOTIDE SEQUENCE</scope>
    <source>
        <strain evidence="2">WA131</strain>
    </source>
</reference>
<organism evidence="2">
    <name type="scientific">Woronichinia naegeliana WA131</name>
    <dbReference type="NCBI Taxonomy" id="2824559"/>
    <lineage>
        <taxon>Bacteria</taxon>
        <taxon>Bacillati</taxon>
        <taxon>Cyanobacteriota</taxon>
        <taxon>Cyanophyceae</taxon>
        <taxon>Synechococcales</taxon>
        <taxon>Coelosphaeriaceae</taxon>
        <taxon>Woronichinia</taxon>
    </lineage>
</organism>
<accession>A0A977KY32</accession>